<evidence type="ECO:0000313" key="1">
    <source>
        <dbReference type="EnsemblMetazoa" id="PPA45463.1"/>
    </source>
</evidence>
<dbReference type="EnsemblMetazoa" id="PPA45463.1">
    <property type="protein sequence ID" value="PPA45463.1"/>
    <property type="gene ID" value="WBGene00283832"/>
</dbReference>
<dbReference type="Proteomes" id="UP000005239">
    <property type="component" value="Unassembled WGS sequence"/>
</dbReference>
<dbReference type="AlphaFoldDB" id="A0A2A6BVR2"/>
<gene>
    <name evidence="1" type="primary">WBGene00283832</name>
</gene>
<organism evidence="1 2">
    <name type="scientific">Pristionchus pacificus</name>
    <name type="common">Parasitic nematode worm</name>
    <dbReference type="NCBI Taxonomy" id="54126"/>
    <lineage>
        <taxon>Eukaryota</taxon>
        <taxon>Metazoa</taxon>
        <taxon>Ecdysozoa</taxon>
        <taxon>Nematoda</taxon>
        <taxon>Chromadorea</taxon>
        <taxon>Rhabditida</taxon>
        <taxon>Rhabditina</taxon>
        <taxon>Diplogasteromorpha</taxon>
        <taxon>Diplogasteroidea</taxon>
        <taxon>Neodiplogasteridae</taxon>
        <taxon>Pristionchus</taxon>
    </lineage>
</organism>
<sequence>MDHLRPSVGDWREMDTNRKNMRDTEIDESADRQRDERACERERVEERAEMEEDWMCYIGIELTAERKERKTGLRLLGQ</sequence>
<keyword evidence="2" id="KW-1185">Reference proteome</keyword>
<accession>A0A8R1V478</accession>
<proteinExistence type="predicted"/>
<accession>A0A2A6BVR2</accession>
<reference evidence="1" key="2">
    <citation type="submission" date="2022-06" db="UniProtKB">
        <authorList>
            <consortium name="EnsemblMetazoa"/>
        </authorList>
    </citation>
    <scope>IDENTIFICATION</scope>
    <source>
        <strain evidence="1">PS312</strain>
    </source>
</reference>
<protein>
    <submittedName>
        <fullName evidence="1">Uncharacterized protein</fullName>
    </submittedName>
</protein>
<evidence type="ECO:0000313" key="2">
    <source>
        <dbReference type="Proteomes" id="UP000005239"/>
    </source>
</evidence>
<reference evidence="2" key="1">
    <citation type="journal article" date="2008" name="Nat. Genet.">
        <title>The Pristionchus pacificus genome provides a unique perspective on nematode lifestyle and parasitism.</title>
        <authorList>
            <person name="Dieterich C."/>
            <person name="Clifton S.W."/>
            <person name="Schuster L.N."/>
            <person name="Chinwalla A."/>
            <person name="Delehaunty K."/>
            <person name="Dinkelacker I."/>
            <person name="Fulton L."/>
            <person name="Fulton R."/>
            <person name="Godfrey J."/>
            <person name="Minx P."/>
            <person name="Mitreva M."/>
            <person name="Roeseler W."/>
            <person name="Tian H."/>
            <person name="Witte H."/>
            <person name="Yang S.P."/>
            <person name="Wilson R.K."/>
            <person name="Sommer R.J."/>
        </authorList>
    </citation>
    <scope>NUCLEOTIDE SEQUENCE [LARGE SCALE GENOMIC DNA]</scope>
    <source>
        <strain evidence="2">PS312</strain>
    </source>
</reference>
<name>A0A2A6BVR2_PRIPA</name>